<comment type="caution">
    <text evidence="1">The sequence shown here is derived from an EMBL/GenBank/DDBJ whole genome shotgun (WGS) entry which is preliminary data.</text>
</comment>
<protein>
    <submittedName>
        <fullName evidence="1">Uncharacterized protein</fullName>
    </submittedName>
</protein>
<reference evidence="1 2" key="1">
    <citation type="submission" date="2018-05" db="EMBL/GenBank/DDBJ databases">
        <title>Genome Sequence of an Efficient Indole-Degrading Bacterium, Alcaligenes sp.YBY.</title>
        <authorList>
            <person name="Yang B."/>
        </authorList>
    </citation>
    <scope>NUCLEOTIDE SEQUENCE [LARGE SCALE GENOMIC DNA]</scope>
    <source>
        <strain evidence="1 2">YBY</strain>
    </source>
</reference>
<dbReference type="AlphaFoldDB" id="A0A2U2BPE6"/>
<dbReference type="Proteomes" id="UP000245216">
    <property type="component" value="Unassembled WGS sequence"/>
</dbReference>
<dbReference type="RefSeq" id="WP_109088429.1">
    <property type="nucleotide sequence ID" value="NZ_QEXO01000001.1"/>
</dbReference>
<proteinExistence type="predicted"/>
<accession>A0A2U2BPE6</accession>
<dbReference type="EMBL" id="QEXO01000001">
    <property type="protein sequence ID" value="PWE15884.1"/>
    <property type="molecule type" value="Genomic_DNA"/>
</dbReference>
<organism evidence="1 2">
    <name type="scientific">Alcaligenes faecalis</name>
    <dbReference type="NCBI Taxonomy" id="511"/>
    <lineage>
        <taxon>Bacteria</taxon>
        <taxon>Pseudomonadati</taxon>
        <taxon>Pseudomonadota</taxon>
        <taxon>Betaproteobacteria</taxon>
        <taxon>Burkholderiales</taxon>
        <taxon>Alcaligenaceae</taxon>
        <taxon>Alcaligenes</taxon>
    </lineage>
</organism>
<evidence type="ECO:0000313" key="1">
    <source>
        <dbReference type="EMBL" id="PWE15884.1"/>
    </source>
</evidence>
<evidence type="ECO:0000313" key="2">
    <source>
        <dbReference type="Proteomes" id="UP000245216"/>
    </source>
</evidence>
<sequence length="420" mass="46569">MRQPNRPQEGAALAWGLIALALLSVAWGGYFHVNQIAEQQGRLSLVLDAAAYGAATEQARTLNLLAYINRAQLGHQLALGHLLTLATWDRAAQTQSGQARRANPPAHLVAMMFGSAHGLAYTQARSAGDNQQALEQAFQSHQRLIHDVLAQAQRQLVEGLSQRRQAIIQATLDGSLPDWPAQAIRWQLEQDGWPLFLSLQSGRAQWQSGLGHLVSLYGFLAPRDYEARSYPGVDRRCPLWQHRLRRTGRTEFDRSGRWHSNDTQSMHMVRSNRWIGCYFREYAMAWALQTPAHASGIDAPDDFSGQSFWKWALEQGNGSLLSAQGNTVAQSWARRDARPWGQRPWVDGYALSDPEQSAGPDLVLSLQAQGHLGQTVHTRAAAQSFFSLPPDSVGSGADVEPSLFLPFWQARLMDAGGRRS</sequence>
<dbReference type="STRING" id="511.UZ73_01185"/>
<reference evidence="1 2" key="2">
    <citation type="submission" date="2018-05" db="EMBL/GenBank/DDBJ databases">
        <authorList>
            <person name="Lanie J.A."/>
            <person name="Ng W.-L."/>
            <person name="Kazmierczak K.M."/>
            <person name="Andrzejewski T.M."/>
            <person name="Davidsen T.M."/>
            <person name="Wayne K.J."/>
            <person name="Tettelin H."/>
            <person name="Glass J.I."/>
            <person name="Rusch D."/>
            <person name="Podicherti R."/>
            <person name="Tsui H.-C.T."/>
            <person name="Winkler M.E."/>
        </authorList>
    </citation>
    <scope>NUCLEOTIDE SEQUENCE [LARGE SCALE GENOMIC DNA]</scope>
    <source>
        <strain evidence="1 2">YBY</strain>
    </source>
</reference>
<name>A0A2U2BPE6_ALCFA</name>
<gene>
    <name evidence="1" type="ORF">DF183_03915</name>
</gene>